<evidence type="ECO:0000256" key="1">
    <source>
        <dbReference type="ARBA" id="ARBA00004141"/>
    </source>
</evidence>
<dbReference type="AlphaFoldDB" id="A0A1G7N4B7"/>
<dbReference type="RefSeq" id="WP_092692452.1">
    <property type="nucleotide sequence ID" value="NZ_FNBK01000008.1"/>
</dbReference>
<keyword evidence="4 5" id="KW-0472">Membrane</keyword>
<evidence type="ECO:0000313" key="6">
    <source>
        <dbReference type="EMBL" id="SDF68898.1"/>
    </source>
</evidence>
<protein>
    <submittedName>
        <fullName evidence="6">Uncharacterized membrane protein YphA, DoxX/SURF4 family</fullName>
    </submittedName>
</protein>
<dbReference type="STRING" id="660518.SAMN05216218_108178"/>
<feature type="transmembrane region" description="Helical" evidence="5">
    <location>
        <begin position="6"/>
        <end position="28"/>
    </location>
</feature>
<feature type="transmembrane region" description="Helical" evidence="5">
    <location>
        <begin position="109"/>
        <end position="130"/>
    </location>
</feature>
<keyword evidence="2 5" id="KW-0812">Transmembrane</keyword>
<comment type="subcellular location">
    <subcellularLocation>
        <location evidence="1">Membrane</location>
        <topology evidence="1">Multi-pass membrane protein</topology>
    </subcellularLocation>
</comment>
<dbReference type="OrthoDB" id="340328at2157"/>
<dbReference type="GO" id="GO:0016020">
    <property type="term" value="C:membrane"/>
    <property type="evidence" value="ECO:0007669"/>
    <property type="project" value="UniProtKB-SubCell"/>
</dbReference>
<evidence type="ECO:0000256" key="5">
    <source>
        <dbReference type="SAM" id="Phobius"/>
    </source>
</evidence>
<evidence type="ECO:0000256" key="2">
    <source>
        <dbReference type="ARBA" id="ARBA00022692"/>
    </source>
</evidence>
<dbReference type="InterPro" id="IPR032808">
    <property type="entry name" value="DoxX"/>
</dbReference>
<accession>A0A1G7N4B7</accession>
<evidence type="ECO:0000256" key="4">
    <source>
        <dbReference type="ARBA" id="ARBA00023136"/>
    </source>
</evidence>
<feature type="transmembrane region" description="Helical" evidence="5">
    <location>
        <begin position="75"/>
        <end position="97"/>
    </location>
</feature>
<proteinExistence type="predicted"/>
<keyword evidence="7" id="KW-1185">Reference proteome</keyword>
<name>A0A1G7N4B7_9EURY</name>
<dbReference type="Pfam" id="PF07681">
    <property type="entry name" value="DoxX"/>
    <property type="match status" value="1"/>
</dbReference>
<keyword evidence="3 5" id="KW-1133">Transmembrane helix</keyword>
<reference evidence="7" key="1">
    <citation type="submission" date="2016-10" db="EMBL/GenBank/DDBJ databases">
        <authorList>
            <person name="Varghese N."/>
            <person name="Submissions S."/>
        </authorList>
    </citation>
    <scope>NUCLEOTIDE SEQUENCE [LARGE SCALE GENOMIC DNA]</scope>
    <source>
        <strain evidence="7">IBRC-M 10760</strain>
    </source>
</reference>
<dbReference type="EMBL" id="FNBK01000008">
    <property type="protein sequence ID" value="SDF68898.1"/>
    <property type="molecule type" value="Genomic_DNA"/>
</dbReference>
<evidence type="ECO:0000256" key="3">
    <source>
        <dbReference type="ARBA" id="ARBA00022989"/>
    </source>
</evidence>
<dbReference type="Proteomes" id="UP000199076">
    <property type="component" value="Unassembled WGS sequence"/>
</dbReference>
<gene>
    <name evidence="6" type="ORF">SAMN05216218_108178</name>
</gene>
<sequence length="139" mass="14451">MVFDTAGAGVAFLLGRVLFGAVLAFMGLNHFLNGEEMVPYAQFKGIPFPGLAVPFSGGMLLFGGLAIALGAYPVLGAGALALFLLVATPTMHDFWAAAEDDQQDEMINFLKNVGLLGGALVFLALGSVNWPDAVGVSLF</sequence>
<organism evidence="6 7">
    <name type="scientific">Halorientalis regularis</name>
    <dbReference type="NCBI Taxonomy" id="660518"/>
    <lineage>
        <taxon>Archaea</taxon>
        <taxon>Methanobacteriati</taxon>
        <taxon>Methanobacteriota</taxon>
        <taxon>Stenosarchaea group</taxon>
        <taxon>Halobacteria</taxon>
        <taxon>Halobacteriales</taxon>
        <taxon>Haloarculaceae</taxon>
        <taxon>Halorientalis</taxon>
    </lineage>
</organism>
<evidence type="ECO:0000313" key="7">
    <source>
        <dbReference type="Proteomes" id="UP000199076"/>
    </source>
</evidence>